<evidence type="ECO:0000313" key="6">
    <source>
        <dbReference type="Proteomes" id="UP001174936"/>
    </source>
</evidence>
<dbReference type="InterPro" id="IPR017856">
    <property type="entry name" value="Integrase-like_N"/>
</dbReference>
<dbReference type="Pfam" id="PF20772">
    <property type="entry name" value="TACO1_YebC_N"/>
    <property type="match status" value="1"/>
</dbReference>
<feature type="domain" description="TACO1/YebC-like N-terminal" evidence="4">
    <location>
        <begin position="35"/>
        <end position="106"/>
    </location>
</feature>
<dbReference type="PANTHER" id="PTHR12532:SF0">
    <property type="entry name" value="TRANSLATIONAL ACTIVATOR OF CYTOCHROME C OXIDASE 1"/>
    <property type="match status" value="1"/>
</dbReference>
<name>A0AA39Y5D7_9PEZI</name>
<dbReference type="GO" id="GO:0005739">
    <property type="term" value="C:mitochondrion"/>
    <property type="evidence" value="ECO:0007669"/>
    <property type="project" value="UniProtKB-SubCell"/>
</dbReference>
<feature type="domain" description="TACO1/YebC-like second and third" evidence="3">
    <location>
        <begin position="114"/>
        <end position="272"/>
    </location>
</feature>
<dbReference type="Proteomes" id="UP001174936">
    <property type="component" value="Unassembled WGS sequence"/>
</dbReference>
<organism evidence="5 6">
    <name type="scientific">Cercophora newfieldiana</name>
    <dbReference type="NCBI Taxonomy" id="92897"/>
    <lineage>
        <taxon>Eukaryota</taxon>
        <taxon>Fungi</taxon>
        <taxon>Dikarya</taxon>
        <taxon>Ascomycota</taxon>
        <taxon>Pezizomycotina</taxon>
        <taxon>Sordariomycetes</taxon>
        <taxon>Sordariomycetidae</taxon>
        <taxon>Sordariales</taxon>
        <taxon>Lasiosphaeriaceae</taxon>
        <taxon>Cercophora</taxon>
    </lineage>
</organism>
<reference evidence="5" key="1">
    <citation type="submission" date="2023-06" db="EMBL/GenBank/DDBJ databases">
        <title>Genome-scale phylogeny and comparative genomics of the fungal order Sordariales.</title>
        <authorList>
            <consortium name="Lawrence Berkeley National Laboratory"/>
            <person name="Hensen N."/>
            <person name="Bonometti L."/>
            <person name="Westerberg I."/>
            <person name="Brannstrom I.O."/>
            <person name="Guillou S."/>
            <person name="Cros-Aarteil S."/>
            <person name="Calhoun S."/>
            <person name="Haridas S."/>
            <person name="Kuo A."/>
            <person name="Mondo S."/>
            <person name="Pangilinan J."/>
            <person name="Riley R."/>
            <person name="Labutti K."/>
            <person name="Andreopoulos B."/>
            <person name="Lipzen A."/>
            <person name="Chen C."/>
            <person name="Yanf M."/>
            <person name="Daum C."/>
            <person name="Ng V."/>
            <person name="Clum A."/>
            <person name="Steindorff A."/>
            <person name="Ohm R."/>
            <person name="Martin F."/>
            <person name="Silar P."/>
            <person name="Natvig D."/>
            <person name="Lalanne C."/>
            <person name="Gautier V."/>
            <person name="Ament-Velasquez S.L."/>
            <person name="Kruys A."/>
            <person name="Hutchinson M.I."/>
            <person name="Powell A.J."/>
            <person name="Barry K."/>
            <person name="Miller A.N."/>
            <person name="Grigoriev I.V."/>
            <person name="Debuchy R."/>
            <person name="Gladieux P."/>
            <person name="Thoren M.H."/>
            <person name="Johannesson H."/>
        </authorList>
    </citation>
    <scope>NUCLEOTIDE SEQUENCE</scope>
    <source>
        <strain evidence="5">SMH2532-1</strain>
    </source>
</reference>
<evidence type="ECO:0000259" key="4">
    <source>
        <dbReference type="Pfam" id="PF20772"/>
    </source>
</evidence>
<dbReference type="InterPro" id="IPR026564">
    <property type="entry name" value="Transcrip_reg_TACO1-like_dom3"/>
</dbReference>
<gene>
    <name evidence="5" type="ORF">B0T16DRAFT_429204</name>
</gene>
<protein>
    <submittedName>
        <fullName evidence="5">Transcriptional regulator TACO1-like protein</fullName>
    </submittedName>
</protein>
<comment type="similarity">
    <text evidence="2">Belongs to the TACO1 family.</text>
</comment>
<dbReference type="Gene3D" id="3.30.70.980">
    <property type="match status" value="2"/>
</dbReference>
<sequence>MATIARGIRPLQRSSICTQCRRSFFSGPALQSGHNKWSKIRHDKAVKDGQKAKARTELAKLITLYSKLYGPDPKQNSQLAGAIALAKKQQFPKEKIEASIARGQGKSLTGGVLEPITVEAISPPSVALILDIETDNRNRTIAEIKDILTKGGAASSGSKFFFTRVGRVVFETGENGPGVDDIMDDAIEAGAEDIENDPAGNIVIWTQPTMTAQVCETLGNKLGLKVLSSGIIWSPNRDTEAKVDGSPQLPYFIKMLTALREYPDVHAIYSNISRGENLTDEEWTDISNNIDVGIDV</sequence>
<comment type="caution">
    <text evidence="5">The sequence shown here is derived from an EMBL/GenBank/DDBJ whole genome shotgun (WGS) entry which is preliminary data.</text>
</comment>
<dbReference type="AlphaFoldDB" id="A0AA39Y5D7"/>
<dbReference type="FunFam" id="1.10.10.200:FF:000002">
    <property type="entry name" value="Probable transcriptional regulatory protein CLM62_37755"/>
    <property type="match status" value="1"/>
</dbReference>
<keyword evidence="6" id="KW-1185">Reference proteome</keyword>
<dbReference type="InterPro" id="IPR049083">
    <property type="entry name" value="TACO1_YebC_N"/>
</dbReference>
<dbReference type="Gene3D" id="1.10.10.200">
    <property type="match status" value="1"/>
</dbReference>
<accession>A0AA39Y5D7</accession>
<evidence type="ECO:0000256" key="1">
    <source>
        <dbReference type="ARBA" id="ARBA00004173"/>
    </source>
</evidence>
<comment type="subcellular location">
    <subcellularLocation>
        <location evidence="1">Mitochondrion</location>
    </subcellularLocation>
</comment>
<dbReference type="EMBL" id="JAULSV010000004">
    <property type="protein sequence ID" value="KAK0646348.1"/>
    <property type="molecule type" value="Genomic_DNA"/>
</dbReference>
<evidence type="ECO:0000259" key="3">
    <source>
        <dbReference type="Pfam" id="PF01709"/>
    </source>
</evidence>
<dbReference type="InterPro" id="IPR048300">
    <property type="entry name" value="TACO1_YebC-like_2nd/3rd_dom"/>
</dbReference>
<dbReference type="InterPro" id="IPR029072">
    <property type="entry name" value="YebC-like"/>
</dbReference>
<dbReference type="InterPro" id="IPR002876">
    <property type="entry name" value="Transcrip_reg_TACO1-like"/>
</dbReference>
<evidence type="ECO:0000313" key="5">
    <source>
        <dbReference type="EMBL" id="KAK0646348.1"/>
    </source>
</evidence>
<dbReference type="Pfam" id="PF01709">
    <property type="entry name" value="Transcrip_reg"/>
    <property type="match status" value="1"/>
</dbReference>
<dbReference type="PANTHER" id="PTHR12532">
    <property type="entry name" value="TRANSLATIONAL ACTIVATOR OF CYTOCHROME C OXIDASE 1"/>
    <property type="match status" value="1"/>
</dbReference>
<evidence type="ECO:0000256" key="2">
    <source>
        <dbReference type="ARBA" id="ARBA00008724"/>
    </source>
</evidence>
<dbReference type="SUPFAM" id="SSF75625">
    <property type="entry name" value="YebC-like"/>
    <property type="match status" value="1"/>
</dbReference>
<proteinExistence type="inferred from homology"/>